<keyword evidence="3 4" id="KW-0408">Iron</keyword>
<feature type="binding site" description="axial binding residue" evidence="4">
    <location>
        <position position="436"/>
    </location>
    <ligand>
        <name>heme</name>
        <dbReference type="ChEBI" id="CHEBI:30413"/>
    </ligand>
    <ligandPart>
        <name>Fe</name>
        <dbReference type="ChEBI" id="CHEBI:18248"/>
    </ligandPart>
</feature>
<evidence type="ECO:0000256" key="4">
    <source>
        <dbReference type="PIRSR" id="PIRSR602401-1"/>
    </source>
</evidence>
<feature type="compositionally biased region" description="Polar residues" evidence="5">
    <location>
        <begin position="553"/>
        <end position="565"/>
    </location>
</feature>
<dbReference type="Pfam" id="PF20516">
    <property type="entry name" value="PDDEXK_12"/>
    <property type="match status" value="1"/>
</dbReference>
<dbReference type="InterPro" id="IPR046797">
    <property type="entry name" value="PDDEXK_12"/>
</dbReference>
<keyword evidence="2 4" id="KW-0479">Metal-binding</keyword>
<dbReference type="AlphaFoldDB" id="A0A8H4P2E2"/>
<dbReference type="PANTHER" id="PTHR24305">
    <property type="entry name" value="CYTOCHROME P450"/>
    <property type="match status" value="1"/>
</dbReference>
<feature type="compositionally biased region" description="Polar residues" evidence="5">
    <location>
        <begin position="591"/>
        <end position="602"/>
    </location>
</feature>
<dbReference type="Proteomes" id="UP000605986">
    <property type="component" value="Unassembled WGS sequence"/>
</dbReference>
<protein>
    <recommendedName>
        <fullName evidence="7">PD-(D/E)XK nuclease-like domain-containing protein</fullName>
    </recommendedName>
</protein>
<dbReference type="GO" id="GO:0020037">
    <property type="term" value="F:heme binding"/>
    <property type="evidence" value="ECO:0007669"/>
    <property type="project" value="InterPro"/>
</dbReference>
<sequence>MASLQLVAGVLGAAILAGYITSIIRQYIRLRHFKGPTIAGFSQLWLISKVGGGRTHLDLWEACKQYGDIARVGPNDLITSDPDLMKRMLNVRTRYKRSSWYDAMRLDPTKDNVLSQRNDELHASTRAKMATAYSGKEVDNIEETVDTNVQRLVELLDTEYVSKDKAFDFGYKAQYFTLDVISALAFGEQFGDVETDSDVNGYIAAMEESMPTIIVTTVMPWVMKLLQLPIFKGMLPSEKDQVGVGKVMAIAKKVAAERFGPDPTIQRDMIGSFITHGLLQHEVESEILMQILAGADTTATAIRATLLHIISNPRVIDKMRMEISKARPSSPVITDREARAMPYLQAVIKEGLRIHPPVVGLMSKEVPKGGDTFKGQYLPPGTKIGYCAWGIFRRSDIWGNDSSEFRPERWLDCSKDSLRLMEGTLELVFGYGRWQCLGKNIALMELNKILVEPHADSNVVSRTNNFSMNIDQVMESKSSSYWKIVPILNWDWECNVKLPEEAAKVLVSINQRYQQHDQRSDESLELEDELGSEDEPPAKRQKLCDDQKKHYLSQESSQKAQTVDPTTPAKRKGDANDATEDDKSNKRPDYGTSQSELATQRRTSARSKSIVKVFPIRGRPGHILDYDIFRLKSFIPHNWKPFIDGKVKTDEDLEILDDSSHMPANNSQPAQGSPESIIPFPYHERFFASNTGQGIKYLPFLPGIVVDGHDWKFAATTRVGTKTTIWTEAGIGSTTAALGVLQITACLDRLRSWAVDVYSPWYTKYILKIGD</sequence>
<name>A0A8H4P2E2_9HYPO</name>
<feature type="compositionally biased region" description="Acidic residues" evidence="5">
    <location>
        <begin position="523"/>
        <end position="535"/>
    </location>
</feature>
<evidence type="ECO:0000259" key="7">
    <source>
        <dbReference type="Pfam" id="PF20516"/>
    </source>
</evidence>
<evidence type="ECO:0000256" key="3">
    <source>
        <dbReference type="ARBA" id="ARBA00023004"/>
    </source>
</evidence>
<dbReference type="InterPro" id="IPR036396">
    <property type="entry name" value="Cyt_P450_sf"/>
</dbReference>
<dbReference type="GO" id="GO:0005506">
    <property type="term" value="F:iron ion binding"/>
    <property type="evidence" value="ECO:0007669"/>
    <property type="project" value="InterPro"/>
</dbReference>
<dbReference type="CDD" id="cd11060">
    <property type="entry name" value="CYP57A1-like"/>
    <property type="match status" value="1"/>
</dbReference>
<proteinExistence type="predicted"/>
<evidence type="ECO:0000256" key="6">
    <source>
        <dbReference type="SAM" id="Phobius"/>
    </source>
</evidence>
<organism evidence="8 9">
    <name type="scientific">Fusarium austroafricanum</name>
    <dbReference type="NCBI Taxonomy" id="2364996"/>
    <lineage>
        <taxon>Eukaryota</taxon>
        <taxon>Fungi</taxon>
        <taxon>Dikarya</taxon>
        <taxon>Ascomycota</taxon>
        <taxon>Pezizomycotina</taxon>
        <taxon>Sordariomycetes</taxon>
        <taxon>Hypocreomycetidae</taxon>
        <taxon>Hypocreales</taxon>
        <taxon>Nectriaceae</taxon>
        <taxon>Fusarium</taxon>
        <taxon>Fusarium concolor species complex</taxon>
    </lineage>
</organism>
<dbReference type="Gene3D" id="1.10.630.10">
    <property type="entry name" value="Cytochrome P450"/>
    <property type="match status" value="1"/>
</dbReference>
<keyword evidence="1 4" id="KW-0349">Heme</keyword>
<accession>A0A8H4P2E2</accession>
<comment type="caution">
    <text evidence="8">The sequence shown here is derived from an EMBL/GenBank/DDBJ whole genome shotgun (WGS) entry which is preliminary data.</text>
</comment>
<reference evidence="8" key="1">
    <citation type="submission" date="2020-01" db="EMBL/GenBank/DDBJ databases">
        <title>Identification and distribution of gene clusters putatively required for synthesis of sphingolipid metabolism inhibitors in phylogenetically diverse species of the filamentous fungus Fusarium.</title>
        <authorList>
            <person name="Kim H.-S."/>
            <person name="Busman M."/>
            <person name="Brown D.W."/>
            <person name="Divon H."/>
            <person name="Uhlig S."/>
            <person name="Proctor R.H."/>
        </authorList>
    </citation>
    <scope>NUCLEOTIDE SEQUENCE</scope>
    <source>
        <strain evidence="8">NRRL 53441</strain>
    </source>
</reference>
<dbReference type="PANTHER" id="PTHR24305:SF168">
    <property type="entry name" value="P450, PUTATIVE (EUROFUNG)-RELATED"/>
    <property type="match status" value="1"/>
</dbReference>
<dbReference type="OrthoDB" id="1470350at2759"/>
<gene>
    <name evidence="8" type="ORF">F53441_1273</name>
</gene>
<evidence type="ECO:0000256" key="5">
    <source>
        <dbReference type="SAM" id="MobiDB-lite"/>
    </source>
</evidence>
<dbReference type="GO" id="GO:0004497">
    <property type="term" value="F:monooxygenase activity"/>
    <property type="evidence" value="ECO:0007669"/>
    <property type="project" value="InterPro"/>
</dbReference>
<feature type="compositionally biased region" description="Basic and acidic residues" evidence="5">
    <location>
        <begin position="571"/>
        <end position="589"/>
    </location>
</feature>
<keyword evidence="6" id="KW-0472">Membrane</keyword>
<dbReference type="EMBL" id="JAADJG010000050">
    <property type="protein sequence ID" value="KAF4456615.1"/>
    <property type="molecule type" value="Genomic_DNA"/>
</dbReference>
<dbReference type="PRINTS" id="PR00463">
    <property type="entry name" value="EP450I"/>
</dbReference>
<feature type="transmembrane region" description="Helical" evidence="6">
    <location>
        <begin position="6"/>
        <end position="24"/>
    </location>
</feature>
<evidence type="ECO:0000313" key="8">
    <source>
        <dbReference type="EMBL" id="KAF4456615.1"/>
    </source>
</evidence>
<dbReference type="PRINTS" id="PR00385">
    <property type="entry name" value="P450"/>
</dbReference>
<keyword evidence="9" id="KW-1185">Reference proteome</keyword>
<dbReference type="Pfam" id="PF00067">
    <property type="entry name" value="p450"/>
    <property type="match status" value="1"/>
</dbReference>
<comment type="cofactor">
    <cofactor evidence="4">
        <name>heme</name>
        <dbReference type="ChEBI" id="CHEBI:30413"/>
    </cofactor>
</comment>
<dbReference type="InterPro" id="IPR050121">
    <property type="entry name" value="Cytochrome_P450_monoxygenase"/>
</dbReference>
<evidence type="ECO:0000256" key="1">
    <source>
        <dbReference type="ARBA" id="ARBA00022617"/>
    </source>
</evidence>
<dbReference type="InterPro" id="IPR001128">
    <property type="entry name" value="Cyt_P450"/>
</dbReference>
<dbReference type="SUPFAM" id="SSF48264">
    <property type="entry name" value="Cytochrome P450"/>
    <property type="match status" value="1"/>
</dbReference>
<feature type="domain" description="PD-(D/E)XK nuclease-like" evidence="7">
    <location>
        <begin position="693"/>
        <end position="758"/>
    </location>
</feature>
<dbReference type="InterPro" id="IPR002401">
    <property type="entry name" value="Cyt_P450_E_grp-I"/>
</dbReference>
<evidence type="ECO:0000313" key="9">
    <source>
        <dbReference type="Proteomes" id="UP000605986"/>
    </source>
</evidence>
<dbReference type="GO" id="GO:0016705">
    <property type="term" value="F:oxidoreductase activity, acting on paired donors, with incorporation or reduction of molecular oxygen"/>
    <property type="evidence" value="ECO:0007669"/>
    <property type="project" value="InterPro"/>
</dbReference>
<keyword evidence="6" id="KW-0812">Transmembrane</keyword>
<feature type="compositionally biased region" description="Basic and acidic residues" evidence="5">
    <location>
        <begin position="536"/>
        <end position="549"/>
    </location>
</feature>
<keyword evidence="6" id="KW-1133">Transmembrane helix</keyword>
<evidence type="ECO:0000256" key="2">
    <source>
        <dbReference type="ARBA" id="ARBA00022723"/>
    </source>
</evidence>
<feature type="region of interest" description="Disordered" evidence="5">
    <location>
        <begin position="514"/>
        <end position="604"/>
    </location>
</feature>